<keyword evidence="8" id="KW-1185">Reference proteome</keyword>
<evidence type="ECO:0000256" key="3">
    <source>
        <dbReference type="ARBA" id="ARBA00022989"/>
    </source>
</evidence>
<keyword evidence="4" id="KW-0496">Mitochondrion</keyword>
<dbReference type="AlphaFoldDB" id="A0AAD5VC73"/>
<organism evidence="7 8">
    <name type="scientific">Meripilus lineatus</name>
    <dbReference type="NCBI Taxonomy" id="2056292"/>
    <lineage>
        <taxon>Eukaryota</taxon>
        <taxon>Fungi</taxon>
        <taxon>Dikarya</taxon>
        <taxon>Basidiomycota</taxon>
        <taxon>Agaricomycotina</taxon>
        <taxon>Agaricomycetes</taxon>
        <taxon>Polyporales</taxon>
        <taxon>Meripilaceae</taxon>
        <taxon>Meripilus</taxon>
    </lineage>
</organism>
<dbReference type="Proteomes" id="UP001212997">
    <property type="component" value="Unassembled WGS sequence"/>
</dbReference>
<feature type="region of interest" description="Disordered" evidence="6">
    <location>
        <begin position="469"/>
        <end position="505"/>
    </location>
</feature>
<comment type="subcellular location">
    <subcellularLocation>
        <location evidence="1">Mitochondrion membrane</location>
        <topology evidence="1">Multi-pass membrane protein</topology>
    </subcellularLocation>
</comment>
<accession>A0AAD5VC73</accession>
<name>A0AAD5VC73_9APHY</name>
<reference evidence="7" key="1">
    <citation type="submission" date="2022-07" db="EMBL/GenBank/DDBJ databases">
        <title>Genome Sequence of Physisporinus lineatus.</title>
        <authorList>
            <person name="Buettner E."/>
        </authorList>
    </citation>
    <scope>NUCLEOTIDE SEQUENCE</scope>
    <source>
        <strain evidence="7">VT162</strain>
    </source>
</reference>
<keyword evidence="2" id="KW-0812">Transmembrane</keyword>
<evidence type="ECO:0000256" key="6">
    <source>
        <dbReference type="SAM" id="MobiDB-lite"/>
    </source>
</evidence>
<protein>
    <recommendedName>
        <fullName evidence="9">NCA2-domain-containing protein</fullName>
    </recommendedName>
</protein>
<sequence length="597" mass="66538">MSSFISHFQHDLACKVLPPSSVPSTPTTQAQSTSKHSLRTYFLGLESPQSLVDAQRCLDELQKLQGSQLTETPADEEEAMLRRAIVGKLLVGLYVQALEVFLREASDADTEYDWWNDVTRSQWNVAFHLLQNAKSTLDALATSIADLGRMLTALVTFPIELTRGECSYKQKELEKIRNERAEVLGKLADLRHDLLLALQEPSNSEGTVKLAYFTEQLNAIVTNGGLTTSPTLSPRDQPHEVLLGNLHSFINTTLPTHYSLHTSRLDTHDLLRPSRLTLLWPRIVFLPPLLLYAASSAYSSRASLDHVAREAWNTVKSFWEGWLLGPLKDVIKTVRTSGEDGVIVTQASVKADLESLERMCVELARDKLNYTPEQMSALTERIRVGDLTAVMQLYEADIKNPLKSAVGGTLLRTLFVQVQKAKVDINQALSGIDKLLKSQELTFAFFGMEGWKRTRVVWWSEAKGPGMVVNKPRTHAGNPGSSRRRSHEAEHDSTLNTNNNAELNRLPHVGPGSVAGTSTGIPPLTSGLLLLEVTHLRRFGEKWLPVNSRLREGFLEDVADLENTTFGRGEKLRVVDRMWKSWGGILGWETAAMVFDA</sequence>
<evidence type="ECO:0000256" key="2">
    <source>
        <dbReference type="ARBA" id="ARBA00022692"/>
    </source>
</evidence>
<keyword evidence="5" id="KW-0472">Membrane</keyword>
<dbReference type="GO" id="GO:0005741">
    <property type="term" value="C:mitochondrial outer membrane"/>
    <property type="evidence" value="ECO:0007669"/>
    <property type="project" value="TreeGrafter"/>
</dbReference>
<evidence type="ECO:0000313" key="8">
    <source>
        <dbReference type="Proteomes" id="UP001212997"/>
    </source>
</evidence>
<gene>
    <name evidence="7" type="ORF">NLI96_g525</name>
</gene>
<dbReference type="Pfam" id="PF08637">
    <property type="entry name" value="NCA2"/>
    <property type="match status" value="1"/>
</dbReference>
<dbReference type="PANTHER" id="PTHR28234:SF1">
    <property type="entry name" value="NUCLEAR CONTROL OF ATPASE PROTEIN 2"/>
    <property type="match status" value="1"/>
</dbReference>
<evidence type="ECO:0000313" key="7">
    <source>
        <dbReference type="EMBL" id="KAJ3491711.1"/>
    </source>
</evidence>
<dbReference type="InterPro" id="IPR013946">
    <property type="entry name" value="NCA2-like"/>
</dbReference>
<dbReference type="PANTHER" id="PTHR28234">
    <property type="entry name" value="NUCLEAR CONTROL OF ATPASE PROTEIN 2"/>
    <property type="match status" value="1"/>
</dbReference>
<dbReference type="EMBL" id="JANAWD010000008">
    <property type="protein sequence ID" value="KAJ3491711.1"/>
    <property type="molecule type" value="Genomic_DNA"/>
</dbReference>
<proteinExistence type="predicted"/>
<keyword evidence="3" id="KW-1133">Transmembrane helix</keyword>
<comment type="caution">
    <text evidence="7">The sequence shown here is derived from an EMBL/GenBank/DDBJ whole genome shotgun (WGS) entry which is preliminary data.</text>
</comment>
<evidence type="ECO:0000256" key="4">
    <source>
        <dbReference type="ARBA" id="ARBA00023128"/>
    </source>
</evidence>
<evidence type="ECO:0000256" key="1">
    <source>
        <dbReference type="ARBA" id="ARBA00004225"/>
    </source>
</evidence>
<evidence type="ECO:0000256" key="5">
    <source>
        <dbReference type="ARBA" id="ARBA00023136"/>
    </source>
</evidence>
<evidence type="ECO:0008006" key="9">
    <source>
        <dbReference type="Google" id="ProtNLM"/>
    </source>
</evidence>